<dbReference type="AlphaFoldDB" id="A0A931CM69"/>
<keyword evidence="2" id="KW-1185">Reference proteome</keyword>
<organism evidence="1 2">
    <name type="scientific">Arthrobacter terrae</name>
    <dbReference type="NCBI Taxonomy" id="2935737"/>
    <lineage>
        <taxon>Bacteria</taxon>
        <taxon>Bacillati</taxon>
        <taxon>Actinomycetota</taxon>
        <taxon>Actinomycetes</taxon>
        <taxon>Micrococcales</taxon>
        <taxon>Micrococcaceae</taxon>
        <taxon>Arthrobacter</taxon>
    </lineage>
</organism>
<gene>
    <name evidence="1" type="ORF">IV500_06420</name>
</gene>
<proteinExistence type="predicted"/>
<accession>A0A931CM69</accession>
<evidence type="ECO:0000313" key="1">
    <source>
        <dbReference type="EMBL" id="MBG0739035.1"/>
    </source>
</evidence>
<dbReference type="EMBL" id="JADNYM010000006">
    <property type="protein sequence ID" value="MBG0739035.1"/>
    <property type="molecule type" value="Genomic_DNA"/>
</dbReference>
<sequence length="118" mass="12968">MVAMPKKKKTPAPVRAELLAPLTEIVRDRGLDVRHWPADEAAAYRDNGGFLEGREAVNQVRIAKAAAAIEEVIRTIIQEAYIDGVRDAQVMTDFTDETFKSILYRAGYPVEAAGGVPK</sequence>
<protein>
    <submittedName>
        <fullName evidence="1">Uncharacterized protein</fullName>
    </submittedName>
</protein>
<evidence type="ECO:0000313" key="2">
    <source>
        <dbReference type="Proteomes" id="UP000655366"/>
    </source>
</evidence>
<reference evidence="1 2" key="1">
    <citation type="submission" date="2020-11" db="EMBL/GenBank/DDBJ databases">
        <title>Arthrobacter antarcticus sp. nov., isolated from Antarctic Soil.</title>
        <authorList>
            <person name="Li J."/>
        </authorList>
    </citation>
    <scope>NUCLEOTIDE SEQUENCE [LARGE SCALE GENOMIC DNA]</scope>
    <source>
        <strain evidence="1 2">Z1-20</strain>
    </source>
</reference>
<dbReference type="Proteomes" id="UP000655366">
    <property type="component" value="Unassembled WGS sequence"/>
</dbReference>
<comment type="caution">
    <text evidence="1">The sequence shown here is derived from an EMBL/GenBank/DDBJ whole genome shotgun (WGS) entry which is preliminary data.</text>
</comment>
<name>A0A931CM69_9MICC</name>